<reference evidence="1" key="1">
    <citation type="submission" date="2007-03" db="EMBL/GenBank/DDBJ databases">
        <title>Annotation of Culex pipiens quinquefasciatus.</title>
        <authorList>
            <consortium name="The Broad Institute Genome Sequencing Platform"/>
            <person name="Atkinson P.W."/>
            <person name="Hemingway J."/>
            <person name="Christensen B.M."/>
            <person name="Higgs S."/>
            <person name="Kodira C."/>
            <person name="Hannick L."/>
            <person name="Megy K."/>
            <person name="O'Leary S."/>
            <person name="Pearson M."/>
            <person name="Haas B.J."/>
            <person name="Mauceli E."/>
            <person name="Wortman J.R."/>
            <person name="Lee N.H."/>
            <person name="Guigo R."/>
            <person name="Stanke M."/>
            <person name="Alvarado L."/>
            <person name="Amedeo P."/>
            <person name="Antoine C.H."/>
            <person name="Arensburger P."/>
            <person name="Bidwell S.L."/>
            <person name="Crawford M."/>
            <person name="Camaro F."/>
            <person name="Devon K."/>
            <person name="Engels R."/>
            <person name="Hammond M."/>
            <person name="Howarth C."/>
            <person name="Koehrsen M."/>
            <person name="Lawson D."/>
            <person name="Montgomery P."/>
            <person name="Nene V."/>
            <person name="Nusbaum C."/>
            <person name="Puiu D."/>
            <person name="Romero-Severson J."/>
            <person name="Severson D.W."/>
            <person name="Shumway M."/>
            <person name="Sisk P."/>
            <person name="Stolte C."/>
            <person name="Zeng Q."/>
            <person name="Eisenstadt E."/>
            <person name="Fraser-Liggett C."/>
            <person name="Strausberg R."/>
            <person name="Galagan J."/>
            <person name="Birren B."/>
            <person name="Collins F.H."/>
        </authorList>
    </citation>
    <scope>NUCLEOTIDE SEQUENCE [LARGE SCALE GENOMIC DNA]</scope>
    <source>
        <strain evidence="1">JHB</strain>
    </source>
</reference>
<sequence>MVRFCIRCTMSGTKVVPPTGASCRRLTSTWTGHTKDISDIRWFPKLALLLLSCSPDQDLLPAMRNVRIKNCGEKFVSAEYDRYLKLSDTEKGDVASRFSSRKIQFCVVIRYNKQHGRKRGGNWDTRSGEIVQNYDQHLGTAMITFVDEN</sequence>
<protein>
    <submittedName>
        <fullName evidence="1 2">Transducin family protein / WD-40 repeat family protein</fullName>
    </submittedName>
</protein>
<evidence type="ECO:0000313" key="1">
    <source>
        <dbReference type="EMBL" id="EDS27717.1"/>
    </source>
</evidence>
<reference evidence="2" key="2">
    <citation type="submission" date="2021-02" db="UniProtKB">
        <authorList>
            <consortium name="EnsemblMetazoa"/>
        </authorList>
    </citation>
    <scope>IDENTIFICATION</scope>
    <source>
        <strain evidence="2">JHB</strain>
    </source>
</reference>
<dbReference type="GO" id="GO:0071013">
    <property type="term" value="C:catalytic step 2 spliceosome"/>
    <property type="evidence" value="ECO:0007669"/>
    <property type="project" value="InterPro"/>
</dbReference>
<dbReference type="EnsemblMetazoa" id="CPIJ018466-RA">
    <property type="protein sequence ID" value="CPIJ018466-PA"/>
    <property type="gene ID" value="CPIJ018466"/>
</dbReference>
<dbReference type="EMBL" id="DS233044">
    <property type="protein sequence ID" value="EDS27717.1"/>
    <property type="molecule type" value="Genomic_DNA"/>
</dbReference>
<dbReference type="VEuPathDB" id="VectorBase:CPIJ018466"/>
<dbReference type="PANTHER" id="PTHR43979">
    <property type="entry name" value="PRE-MRNA-PROCESSING FACTOR 17"/>
    <property type="match status" value="1"/>
</dbReference>
<dbReference type="Gene3D" id="2.130.10.10">
    <property type="entry name" value="YVTN repeat-like/Quinoprotein amine dehydrogenase"/>
    <property type="match status" value="1"/>
</dbReference>
<dbReference type="PANTHER" id="PTHR43979:SF1">
    <property type="entry name" value="PRE-MRNA-PROCESSING FACTOR 17"/>
    <property type="match status" value="1"/>
</dbReference>
<gene>
    <name evidence="2" type="primary">6052549</name>
    <name evidence="1" type="ORF">CpipJ_CPIJ018466</name>
</gene>
<dbReference type="eggNOG" id="KOG0282">
    <property type="taxonomic scope" value="Eukaryota"/>
</dbReference>
<organism>
    <name type="scientific">Culex quinquefasciatus</name>
    <name type="common">Southern house mosquito</name>
    <name type="synonym">Culex pungens</name>
    <dbReference type="NCBI Taxonomy" id="7176"/>
    <lineage>
        <taxon>Eukaryota</taxon>
        <taxon>Metazoa</taxon>
        <taxon>Ecdysozoa</taxon>
        <taxon>Arthropoda</taxon>
        <taxon>Hexapoda</taxon>
        <taxon>Insecta</taxon>
        <taxon>Pterygota</taxon>
        <taxon>Neoptera</taxon>
        <taxon>Endopterygota</taxon>
        <taxon>Diptera</taxon>
        <taxon>Nematocera</taxon>
        <taxon>Culicoidea</taxon>
        <taxon>Culicidae</taxon>
        <taxon>Culicinae</taxon>
        <taxon>Culicini</taxon>
        <taxon>Culex</taxon>
        <taxon>Culex</taxon>
    </lineage>
</organism>
<evidence type="ECO:0000313" key="2">
    <source>
        <dbReference type="EnsemblMetazoa" id="CPIJ018466-PA"/>
    </source>
</evidence>
<dbReference type="InParanoid" id="B0XGM3"/>
<accession>B0XGM3</accession>
<keyword evidence="3" id="KW-1185">Reference proteome</keyword>
<dbReference type="InterPro" id="IPR036322">
    <property type="entry name" value="WD40_repeat_dom_sf"/>
</dbReference>
<dbReference type="GO" id="GO:0000398">
    <property type="term" value="P:mRNA splicing, via spliceosome"/>
    <property type="evidence" value="ECO:0007669"/>
    <property type="project" value="InterPro"/>
</dbReference>
<dbReference type="GO" id="GO:0003729">
    <property type="term" value="F:mRNA binding"/>
    <property type="evidence" value="ECO:0007669"/>
    <property type="project" value="TreeGrafter"/>
</dbReference>
<dbReference type="KEGG" id="cqu:CpipJ_CPIJ018466"/>
<dbReference type="AlphaFoldDB" id="B0XGM3"/>
<proteinExistence type="predicted"/>
<dbReference type="STRING" id="7176.B0XGM3"/>
<dbReference type="OrthoDB" id="10257301at2759"/>
<name>B0XGM3_CULQU</name>
<dbReference type="InterPro" id="IPR015943">
    <property type="entry name" value="WD40/YVTN_repeat-like_dom_sf"/>
</dbReference>
<evidence type="ECO:0000313" key="3">
    <source>
        <dbReference type="Proteomes" id="UP000002320"/>
    </source>
</evidence>
<dbReference type="HOGENOM" id="CLU_1827193_0_0_1"/>
<dbReference type="InterPro" id="IPR032847">
    <property type="entry name" value="PRPF17"/>
</dbReference>
<dbReference type="SUPFAM" id="SSF50978">
    <property type="entry name" value="WD40 repeat-like"/>
    <property type="match status" value="1"/>
</dbReference>
<dbReference type="Proteomes" id="UP000002320">
    <property type="component" value="Unassembled WGS sequence"/>
</dbReference>
<dbReference type="VEuPathDB" id="VectorBase:CQUJHB011894"/>